<feature type="region of interest" description="Disordered" evidence="1">
    <location>
        <begin position="108"/>
        <end position="157"/>
    </location>
</feature>
<dbReference type="PANTHER" id="PTHR37549">
    <property type="entry name" value="LIPOPROTEIN LPRI"/>
    <property type="match status" value="1"/>
</dbReference>
<accession>A0A6N3E2Z6</accession>
<dbReference type="EMBL" id="CACRTZ010000016">
    <property type="protein sequence ID" value="VYU35002.1"/>
    <property type="molecule type" value="Genomic_DNA"/>
</dbReference>
<feature type="compositionally biased region" description="Basic and acidic residues" evidence="1">
    <location>
        <begin position="128"/>
        <end position="143"/>
    </location>
</feature>
<feature type="domain" description="Lysozyme inhibitor LprI-like N-terminal" evidence="3">
    <location>
        <begin position="26"/>
        <end position="91"/>
    </location>
</feature>
<protein>
    <recommendedName>
        <fullName evidence="3">Lysozyme inhibitor LprI-like N-terminal domain-containing protein</fullName>
    </recommendedName>
</protein>
<organism evidence="4">
    <name type="scientific">Phytobacter massiliensis</name>
    <dbReference type="NCBI Taxonomy" id="1485952"/>
    <lineage>
        <taxon>Bacteria</taxon>
        <taxon>Pseudomonadati</taxon>
        <taxon>Pseudomonadota</taxon>
        <taxon>Gammaproteobacteria</taxon>
        <taxon>Enterobacterales</taxon>
        <taxon>Enterobacteriaceae</taxon>
        <taxon>Phytobacter</taxon>
    </lineage>
</organism>
<dbReference type="InterPro" id="IPR009739">
    <property type="entry name" value="LprI-like_N"/>
</dbReference>
<keyword evidence="2" id="KW-0732">Signal</keyword>
<dbReference type="InterPro" id="IPR052755">
    <property type="entry name" value="Lysozyme_Inhibitor_LprI"/>
</dbReference>
<evidence type="ECO:0000259" key="3">
    <source>
        <dbReference type="Pfam" id="PF07007"/>
    </source>
</evidence>
<gene>
    <name evidence="4" type="ORF">EMLFYP7_02072</name>
</gene>
<feature type="chain" id="PRO_5026675061" description="Lysozyme inhibitor LprI-like N-terminal domain-containing protein" evidence="2">
    <location>
        <begin position="22"/>
        <end position="268"/>
    </location>
</feature>
<dbReference type="Gene3D" id="1.20.1270.180">
    <property type="match status" value="1"/>
</dbReference>
<name>A0A6N3E2Z6_9ENTR</name>
<evidence type="ECO:0000256" key="2">
    <source>
        <dbReference type="SAM" id="SignalP"/>
    </source>
</evidence>
<proteinExistence type="predicted"/>
<dbReference type="RefSeq" id="WP_156566107.1">
    <property type="nucleotide sequence ID" value="NZ_CACRTZ010000016.1"/>
</dbReference>
<feature type="signal peptide" evidence="2">
    <location>
        <begin position="1"/>
        <end position="21"/>
    </location>
</feature>
<dbReference type="AlphaFoldDB" id="A0A6N3E2Z6"/>
<dbReference type="PANTHER" id="PTHR37549:SF1">
    <property type="entry name" value="LIPOPROTEIN LPRI"/>
    <property type="match status" value="1"/>
</dbReference>
<reference evidence="4" key="1">
    <citation type="submission" date="2019-11" db="EMBL/GenBank/DDBJ databases">
        <authorList>
            <person name="Feng L."/>
        </authorList>
    </citation>
    <scope>NUCLEOTIDE SEQUENCE</scope>
    <source>
        <strain evidence="4">EMassiliensisLFYP7</strain>
    </source>
</reference>
<sequence>MKKTSLLLLSLSTLWHIPGNAASFDCAKASSYAEHTVCSTSSLSELDDRLSTLYRQALAEHTDDAASIKKAQLSWLKNTRNKATTAAQLESAYTNRINDLYTLLGTKKENQRSVQPEASAPVAVKAGKNSDKPVARLPADEGKSNAAPNFPPRTNPVTKSCKVAMQYSPGAKDKYITGKKDDPHAIRVTDSGDSFVIHFDQYYGLGDMDSGSLGLLDKDYLNVRTESDGSTSYYLRPADATVSSYVLKSVKNNETQVKIIMYACKVAS</sequence>
<evidence type="ECO:0000313" key="4">
    <source>
        <dbReference type="EMBL" id="VYU35002.1"/>
    </source>
</evidence>
<dbReference type="Pfam" id="PF07007">
    <property type="entry name" value="LprI"/>
    <property type="match status" value="1"/>
</dbReference>
<dbReference type="GO" id="GO:0005576">
    <property type="term" value="C:extracellular region"/>
    <property type="evidence" value="ECO:0007669"/>
    <property type="project" value="TreeGrafter"/>
</dbReference>
<evidence type="ECO:0000256" key="1">
    <source>
        <dbReference type="SAM" id="MobiDB-lite"/>
    </source>
</evidence>